<keyword evidence="1" id="KW-0479">Metal-binding</keyword>
<dbReference type="InterPro" id="IPR011011">
    <property type="entry name" value="Znf_FYVE_PHD"/>
</dbReference>
<dbReference type="Gene3D" id="3.30.40.10">
    <property type="entry name" value="Zinc/RING finger domain, C3HC4 (zinc finger)"/>
    <property type="match status" value="1"/>
</dbReference>
<gene>
    <name evidence="5" type="ORF">M569_15781</name>
</gene>
<evidence type="ECO:0008006" key="7">
    <source>
        <dbReference type="Google" id="ProtNLM"/>
    </source>
</evidence>
<keyword evidence="3" id="KW-0862">Zinc</keyword>
<dbReference type="Proteomes" id="UP000015453">
    <property type="component" value="Unassembled WGS sequence"/>
</dbReference>
<sequence>GFNRRKRIRKSAGAVIDGCFCACHKSEDVKITKKKKKKLKKGKKKKKKFEFPEAEKLQKRPLLVFSRKFKKSRNGKRVLYTKRLKELQAVPLRRSARFSEPATKNPVPKRRGRKKKAEEKVVVPLKAVSRTKRRTPMYSSYWLNGLRLSRRPNDVRFTHLRDRLSILHSQQAVSVVDNNNKPKCSLCLETDYDPSMNYVACTICGVWFHGDAVGLSADKLENVIEFKCHHCLNKTSPVC</sequence>
<dbReference type="GO" id="GO:0008270">
    <property type="term" value="F:zinc ion binding"/>
    <property type="evidence" value="ECO:0007669"/>
    <property type="project" value="UniProtKB-KW"/>
</dbReference>
<proteinExistence type="predicted"/>
<feature type="non-terminal residue" evidence="5">
    <location>
        <position position="1"/>
    </location>
</feature>
<evidence type="ECO:0000256" key="3">
    <source>
        <dbReference type="ARBA" id="ARBA00022833"/>
    </source>
</evidence>
<feature type="region of interest" description="Disordered" evidence="4">
    <location>
        <begin position="95"/>
        <end position="119"/>
    </location>
</feature>
<name>S8C3R7_9LAMI</name>
<feature type="non-terminal residue" evidence="5">
    <location>
        <position position="239"/>
    </location>
</feature>
<dbReference type="OrthoDB" id="1740843at2759"/>
<keyword evidence="6" id="KW-1185">Reference proteome</keyword>
<accession>S8C3R7</accession>
<evidence type="ECO:0000256" key="1">
    <source>
        <dbReference type="ARBA" id="ARBA00022723"/>
    </source>
</evidence>
<evidence type="ECO:0000313" key="5">
    <source>
        <dbReference type="EMBL" id="EPS59031.1"/>
    </source>
</evidence>
<keyword evidence="2" id="KW-0863">Zinc-finger</keyword>
<dbReference type="PANTHER" id="PTHR46508:SF5">
    <property type="entry name" value="PHD-FINGER AND DNA BINDING DOMAIN-CONTAINING PROTEIN"/>
    <property type="match status" value="1"/>
</dbReference>
<dbReference type="AlphaFoldDB" id="S8C3R7"/>
<evidence type="ECO:0000256" key="2">
    <source>
        <dbReference type="ARBA" id="ARBA00022771"/>
    </source>
</evidence>
<evidence type="ECO:0000256" key="4">
    <source>
        <dbReference type="SAM" id="MobiDB-lite"/>
    </source>
</evidence>
<dbReference type="PANTHER" id="PTHR46508">
    <property type="entry name" value="PHD FINGER FAMILY PROTEIN"/>
    <property type="match status" value="1"/>
</dbReference>
<reference evidence="5 6" key="1">
    <citation type="journal article" date="2013" name="BMC Genomics">
        <title>The miniature genome of a carnivorous plant Genlisea aurea contains a low number of genes and short non-coding sequences.</title>
        <authorList>
            <person name="Leushkin E.V."/>
            <person name="Sutormin R.A."/>
            <person name="Nabieva E.R."/>
            <person name="Penin A.A."/>
            <person name="Kondrashov A.S."/>
            <person name="Logacheva M.D."/>
        </authorList>
    </citation>
    <scope>NUCLEOTIDE SEQUENCE [LARGE SCALE GENOMIC DNA]</scope>
</reference>
<organism evidence="5 6">
    <name type="scientific">Genlisea aurea</name>
    <dbReference type="NCBI Taxonomy" id="192259"/>
    <lineage>
        <taxon>Eukaryota</taxon>
        <taxon>Viridiplantae</taxon>
        <taxon>Streptophyta</taxon>
        <taxon>Embryophyta</taxon>
        <taxon>Tracheophyta</taxon>
        <taxon>Spermatophyta</taxon>
        <taxon>Magnoliopsida</taxon>
        <taxon>eudicotyledons</taxon>
        <taxon>Gunneridae</taxon>
        <taxon>Pentapetalae</taxon>
        <taxon>asterids</taxon>
        <taxon>lamiids</taxon>
        <taxon>Lamiales</taxon>
        <taxon>Lentibulariaceae</taxon>
        <taxon>Genlisea</taxon>
    </lineage>
</organism>
<dbReference type="InterPro" id="IPR013083">
    <property type="entry name" value="Znf_RING/FYVE/PHD"/>
</dbReference>
<comment type="caution">
    <text evidence="5">The sequence shown here is derived from an EMBL/GenBank/DDBJ whole genome shotgun (WGS) entry which is preliminary data.</text>
</comment>
<dbReference type="EMBL" id="AUSU01008695">
    <property type="protein sequence ID" value="EPS59031.1"/>
    <property type="molecule type" value="Genomic_DNA"/>
</dbReference>
<protein>
    <recommendedName>
        <fullName evidence="7">Zinc finger PHD-type domain-containing protein</fullName>
    </recommendedName>
</protein>
<evidence type="ECO:0000313" key="6">
    <source>
        <dbReference type="Proteomes" id="UP000015453"/>
    </source>
</evidence>
<dbReference type="SUPFAM" id="SSF57903">
    <property type="entry name" value="FYVE/PHD zinc finger"/>
    <property type="match status" value="1"/>
</dbReference>